<reference evidence="2" key="1">
    <citation type="submission" date="2016-02" db="EMBL/GenBank/DDBJ databases">
        <title>Draft Genome Sequence of Sporotomaculum syntrophicum Strain FB, a Syntrophic Benzoate Degrader.</title>
        <authorList>
            <person name="Nobu M.K."/>
            <person name="Narihiro T."/>
            <person name="Qiu Y.-L."/>
            <person name="Ohashi A."/>
            <person name="Liu W.-T."/>
            <person name="Yuji S."/>
        </authorList>
    </citation>
    <scope>NUCLEOTIDE SEQUENCE</scope>
    <source>
        <strain evidence="2">FB</strain>
    </source>
</reference>
<dbReference type="EMBL" id="LSRS01000011">
    <property type="protein sequence ID" value="KAF1083767.1"/>
    <property type="molecule type" value="Genomic_DNA"/>
</dbReference>
<keyword evidence="1" id="KW-1133">Transmembrane helix</keyword>
<protein>
    <submittedName>
        <fullName evidence="2">Uncharacterized protein</fullName>
    </submittedName>
</protein>
<evidence type="ECO:0000313" key="2">
    <source>
        <dbReference type="EMBL" id="KAF1083767.1"/>
    </source>
</evidence>
<comment type="caution">
    <text evidence="2">The sequence shown here is derived from an EMBL/GenBank/DDBJ whole genome shotgun (WGS) entry which is preliminary data.</text>
</comment>
<gene>
    <name evidence="2" type="ORF">SPSYN_03116</name>
</gene>
<sequence>MKYVNSKCKIVFITAIIFLMFFATPYTINPLILPGQNDPNADFFNGEWFNKSIDQYQILNRWAHYYGKHGCEPEWDNCPYRGVLGQWRLMLDYIREDKPLSTEIIQSK</sequence>
<keyword evidence="3" id="KW-1185">Reference proteome</keyword>
<keyword evidence="1" id="KW-0812">Transmembrane</keyword>
<dbReference type="RefSeq" id="WP_161823367.1">
    <property type="nucleotide sequence ID" value="NZ_LSRS01000011.1"/>
</dbReference>
<keyword evidence="1" id="KW-0472">Membrane</keyword>
<dbReference type="AlphaFoldDB" id="A0A9D2WNK2"/>
<dbReference type="OrthoDB" id="1810940at2"/>
<evidence type="ECO:0000313" key="3">
    <source>
        <dbReference type="Proteomes" id="UP000798488"/>
    </source>
</evidence>
<proteinExistence type="predicted"/>
<accession>A0A9D2WNK2</accession>
<organism evidence="2 3">
    <name type="scientific">Sporotomaculum syntrophicum</name>
    <dbReference type="NCBI Taxonomy" id="182264"/>
    <lineage>
        <taxon>Bacteria</taxon>
        <taxon>Bacillati</taxon>
        <taxon>Bacillota</taxon>
        <taxon>Clostridia</taxon>
        <taxon>Eubacteriales</taxon>
        <taxon>Desulfallaceae</taxon>
        <taxon>Sporotomaculum</taxon>
    </lineage>
</organism>
<evidence type="ECO:0000256" key="1">
    <source>
        <dbReference type="SAM" id="Phobius"/>
    </source>
</evidence>
<dbReference type="Proteomes" id="UP000798488">
    <property type="component" value="Unassembled WGS sequence"/>
</dbReference>
<name>A0A9D2WNK2_9FIRM</name>
<feature type="transmembrane region" description="Helical" evidence="1">
    <location>
        <begin position="10"/>
        <end position="28"/>
    </location>
</feature>